<evidence type="ECO:0000256" key="3">
    <source>
        <dbReference type="ARBA" id="ARBA00022692"/>
    </source>
</evidence>
<name>A0ABX7GTN3_9GAMM</name>
<dbReference type="PANTHER" id="PTHR30572">
    <property type="entry name" value="MEMBRANE COMPONENT OF TRANSPORTER-RELATED"/>
    <property type="match status" value="1"/>
</dbReference>
<feature type="transmembrane region" description="Helical" evidence="7">
    <location>
        <begin position="370"/>
        <end position="391"/>
    </location>
</feature>
<evidence type="ECO:0000259" key="8">
    <source>
        <dbReference type="Pfam" id="PF02687"/>
    </source>
</evidence>
<dbReference type="EMBL" id="CP064030">
    <property type="protein sequence ID" value="QRN53328.1"/>
    <property type="molecule type" value="Genomic_DNA"/>
</dbReference>
<keyword evidence="11" id="KW-1185">Reference proteome</keyword>
<comment type="similarity">
    <text evidence="6">Belongs to the ABC-4 integral membrane protein family.</text>
</comment>
<evidence type="ECO:0000256" key="6">
    <source>
        <dbReference type="ARBA" id="ARBA00038076"/>
    </source>
</evidence>
<evidence type="ECO:0000256" key="4">
    <source>
        <dbReference type="ARBA" id="ARBA00022989"/>
    </source>
</evidence>
<evidence type="ECO:0000256" key="1">
    <source>
        <dbReference type="ARBA" id="ARBA00004651"/>
    </source>
</evidence>
<feature type="transmembrane region" description="Helical" evidence="7">
    <location>
        <begin position="336"/>
        <end position="358"/>
    </location>
</feature>
<evidence type="ECO:0000313" key="11">
    <source>
        <dbReference type="Proteomes" id="UP000663181"/>
    </source>
</evidence>
<accession>A0ABX7GTN3</accession>
<reference evidence="10 11" key="1">
    <citation type="submission" date="2020-10" db="EMBL/GenBank/DDBJ databases">
        <title>Phylogeny of dyella-like bacteria.</title>
        <authorList>
            <person name="Fu J."/>
        </authorList>
    </citation>
    <scope>NUCLEOTIDE SEQUENCE [LARGE SCALE GENOMIC DNA]</scope>
    <source>
        <strain evidence="10 11">DHOB09</strain>
    </source>
</reference>
<feature type="domain" description="MacB-like periplasmic core" evidence="9">
    <location>
        <begin position="52"/>
        <end position="206"/>
    </location>
</feature>
<dbReference type="RefSeq" id="WP_188800586.1">
    <property type="nucleotide sequence ID" value="NZ_BMIZ01000002.1"/>
</dbReference>
<comment type="subcellular location">
    <subcellularLocation>
        <location evidence="1">Cell membrane</location>
        <topology evidence="1">Multi-pass membrane protein</topology>
    </subcellularLocation>
</comment>
<keyword evidence="2" id="KW-1003">Cell membrane</keyword>
<dbReference type="Pfam" id="PF02687">
    <property type="entry name" value="FtsX"/>
    <property type="match status" value="1"/>
</dbReference>
<dbReference type="Pfam" id="PF12704">
    <property type="entry name" value="MacB_PCD"/>
    <property type="match status" value="1"/>
</dbReference>
<sequence>MSSLPPILASLKRHKLPALLLMLQVSLTCAIVCNVAFMITHSITQLHQVSGVAEDELVMIDSSDLDDNAQPLVRHTTDLAALRAIPGVKSAAAIDALPFNRNDWTNGIALSPDAPARASATAFNGTPRELETLGLHLVEGRDFLPDEYIPVGSAHDWAGIDHVAVTIITRALAEKLFPGQDPLGKAIYPGDKPVRIVGVVDHLARPHAHEGGDDEYATLFPLLPDMNDVTYVLRTSAGERDHILQRASDVLNRLDDNRILQDTQTFSQLRSDYFHRNRTMISLLIAAALGLFSVTAIGIAGLANFWVQQRRRSIGIRRALGATHSDILHYFQGENLLIVGAGVVLGSLLAYTLNIVLMEYYEQARLPPNYLMIGALSLWLLGQLAVLGPALRAAAVPPVMAIRSA</sequence>
<evidence type="ECO:0000313" key="10">
    <source>
        <dbReference type="EMBL" id="QRN53328.1"/>
    </source>
</evidence>
<evidence type="ECO:0000256" key="2">
    <source>
        <dbReference type="ARBA" id="ARBA00022475"/>
    </source>
</evidence>
<gene>
    <name evidence="10" type="ORF">ISN74_18165</name>
</gene>
<keyword evidence="4 7" id="KW-1133">Transmembrane helix</keyword>
<organism evidence="10 11">
    <name type="scientific">Dyella caseinilytica</name>
    <dbReference type="NCBI Taxonomy" id="1849581"/>
    <lineage>
        <taxon>Bacteria</taxon>
        <taxon>Pseudomonadati</taxon>
        <taxon>Pseudomonadota</taxon>
        <taxon>Gammaproteobacteria</taxon>
        <taxon>Lysobacterales</taxon>
        <taxon>Rhodanobacteraceae</taxon>
        <taxon>Dyella</taxon>
    </lineage>
</organism>
<feature type="transmembrane region" description="Helical" evidence="7">
    <location>
        <begin position="20"/>
        <end position="39"/>
    </location>
</feature>
<dbReference type="PANTHER" id="PTHR30572:SF4">
    <property type="entry name" value="ABC TRANSPORTER PERMEASE YTRF"/>
    <property type="match status" value="1"/>
</dbReference>
<evidence type="ECO:0000256" key="5">
    <source>
        <dbReference type="ARBA" id="ARBA00023136"/>
    </source>
</evidence>
<evidence type="ECO:0000256" key="7">
    <source>
        <dbReference type="SAM" id="Phobius"/>
    </source>
</evidence>
<dbReference type="InterPro" id="IPR003838">
    <property type="entry name" value="ABC3_permease_C"/>
</dbReference>
<dbReference type="InterPro" id="IPR025857">
    <property type="entry name" value="MacB_PCD"/>
</dbReference>
<protein>
    <submittedName>
        <fullName evidence="10">ABC transporter permease</fullName>
    </submittedName>
</protein>
<dbReference type="InterPro" id="IPR050250">
    <property type="entry name" value="Macrolide_Exporter_MacB"/>
</dbReference>
<feature type="domain" description="ABC3 transporter permease C-terminal" evidence="8">
    <location>
        <begin position="287"/>
        <end position="397"/>
    </location>
</feature>
<dbReference type="Proteomes" id="UP000663181">
    <property type="component" value="Chromosome"/>
</dbReference>
<keyword evidence="5 7" id="KW-0472">Membrane</keyword>
<keyword evidence="3 7" id="KW-0812">Transmembrane</keyword>
<evidence type="ECO:0000259" key="9">
    <source>
        <dbReference type="Pfam" id="PF12704"/>
    </source>
</evidence>
<proteinExistence type="inferred from homology"/>
<feature type="transmembrane region" description="Helical" evidence="7">
    <location>
        <begin position="280"/>
        <end position="307"/>
    </location>
</feature>